<accession>A0A061R910</accession>
<feature type="region of interest" description="Disordered" evidence="1">
    <location>
        <begin position="277"/>
        <end position="300"/>
    </location>
</feature>
<dbReference type="PANTHER" id="PTHR33833">
    <property type="entry name" value="NUCLEOLAR-LIKE PROTEIN-RELATED"/>
    <property type="match status" value="1"/>
</dbReference>
<dbReference type="AlphaFoldDB" id="A0A061R910"/>
<evidence type="ECO:0000256" key="1">
    <source>
        <dbReference type="SAM" id="MobiDB-lite"/>
    </source>
</evidence>
<evidence type="ECO:0000256" key="2">
    <source>
        <dbReference type="SAM" id="Phobius"/>
    </source>
</evidence>
<feature type="transmembrane region" description="Helical" evidence="2">
    <location>
        <begin position="126"/>
        <end position="145"/>
    </location>
</feature>
<protein>
    <recommendedName>
        <fullName evidence="4">Ycf49-like protein</fullName>
    </recommendedName>
</protein>
<dbReference type="Pfam" id="PF12159">
    <property type="entry name" value="DUF3593"/>
    <property type="match status" value="1"/>
</dbReference>
<feature type="transmembrane region" description="Helical" evidence="2">
    <location>
        <begin position="89"/>
        <end position="106"/>
    </location>
</feature>
<proteinExistence type="predicted"/>
<keyword evidence="2" id="KW-0812">Transmembrane</keyword>
<keyword evidence="2" id="KW-0472">Membrane</keyword>
<reference evidence="3" key="1">
    <citation type="submission" date="2014-05" db="EMBL/GenBank/DDBJ databases">
        <title>The transcriptome of the halophilic microalga Tetraselmis sp. GSL018 isolated from the Great Salt Lake, Utah.</title>
        <authorList>
            <person name="Jinkerson R.E."/>
            <person name="D'Adamo S."/>
            <person name="Posewitz M.C."/>
        </authorList>
    </citation>
    <scope>NUCLEOTIDE SEQUENCE</scope>
    <source>
        <strain evidence="3">GSL018</strain>
    </source>
</reference>
<dbReference type="PANTHER" id="PTHR33833:SF3">
    <property type="entry name" value="YCF49-LIKE PROTEIN"/>
    <property type="match status" value="1"/>
</dbReference>
<dbReference type="EMBL" id="GBEZ01016837">
    <property type="protein sequence ID" value="JAC69447.1"/>
    <property type="molecule type" value="Transcribed_RNA"/>
</dbReference>
<gene>
    <name evidence="3" type="ORF">TSPGSL018_6345</name>
</gene>
<name>A0A061R910_9CHLO</name>
<feature type="transmembrane region" description="Helical" evidence="2">
    <location>
        <begin position="20"/>
        <end position="38"/>
    </location>
</feature>
<dbReference type="Pfam" id="PF10693">
    <property type="entry name" value="DUF2499"/>
    <property type="match status" value="1"/>
</dbReference>
<sequence>MSALPDPWGVSQEAWESVESNLFAFSLFPYLAFLWLLDRPETGCPKKVSLGYKFLLVFVFATIPAGIYAKQHYGDTLANIDWLHGTAESFLTITNIILVLGLRDAVRNSGGSSGTGSRKESELGSVRGALLGFLAVASFLGGAGAPMTAEALGSINELPAPLAWLSVPLHAEPSNALSLPTWAVHTSSVIEYLVAMGLVWQYAEVSGNPRWKGLTWGMLPSHSGGLCACTYHLFFNSPALSSIVALQALLTTVGNTTCAIAAYRLWQYGSQRSAEERATSSAGNGSSPSPTDASHAGTGQRGWEDLAEEYKSDSDAVFVAKIAGWSILLAAVIKYGELGLGFPFSEQPLLPALGCIAVPSLLNISKWASLSRSGGNDSGSS</sequence>
<feature type="compositionally biased region" description="Polar residues" evidence="1">
    <location>
        <begin position="279"/>
        <end position="292"/>
    </location>
</feature>
<evidence type="ECO:0008006" key="4">
    <source>
        <dbReference type="Google" id="ProtNLM"/>
    </source>
</evidence>
<dbReference type="InterPro" id="IPR021995">
    <property type="entry name" value="DUF3593"/>
</dbReference>
<organism evidence="3">
    <name type="scientific">Tetraselmis sp. GSL018</name>
    <dbReference type="NCBI Taxonomy" id="582737"/>
    <lineage>
        <taxon>Eukaryota</taxon>
        <taxon>Viridiplantae</taxon>
        <taxon>Chlorophyta</taxon>
        <taxon>core chlorophytes</taxon>
        <taxon>Chlorodendrophyceae</taxon>
        <taxon>Chlorodendrales</taxon>
        <taxon>Chlorodendraceae</taxon>
        <taxon>Tetraselmis</taxon>
    </lineage>
</organism>
<evidence type="ECO:0000313" key="3">
    <source>
        <dbReference type="EMBL" id="JAC69447.1"/>
    </source>
</evidence>
<keyword evidence="2" id="KW-1133">Transmembrane helix</keyword>
<feature type="transmembrane region" description="Helical" evidence="2">
    <location>
        <begin position="50"/>
        <end position="69"/>
    </location>
</feature>
<dbReference type="InterPro" id="IPR019634">
    <property type="entry name" value="Uncharacterised_Ycf49"/>
</dbReference>